<accession>A0ABV9K970</accession>
<evidence type="ECO:0000256" key="10">
    <source>
        <dbReference type="SAM" id="SignalP"/>
    </source>
</evidence>
<proteinExistence type="inferred from homology"/>
<dbReference type="Pfam" id="PF00593">
    <property type="entry name" value="TonB_dep_Rec_b-barrel"/>
    <property type="match status" value="1"/>
</dbReference>
<dbReference type="InterPro" id="IPR012910">
    <property type="entry name" value="Plug_dom"/>
</dbReference>
<feature type="chain" id="PRO_5045259528" evidence="10">
    <location>
        <begin position="21"/>
        <end position="860"/>
    </location>
</feature>
<dbReference type="Gene3D" id="2.170.130.10">
    <property type="entry name" value="TonB-dependent receptor, plug domain"/>
    <property type="match status" value="1"/>
</dbReference>
<evidence type="ECO:0000256" key="9">
    <source>
        <dbReference type="RuleBase" id="RU003357"/>
    </source>
</evidence>
<keyword evidence="3 8" id="KW-1134">Transmembrane beta strand</keyword>
<gene>
    <name evidence="13" type="ORF">ACFO3G_06195</name>
</gene>
<sequence>MKRLIMLLCCAMLLSPILRANITQPSTVCEQAKIPNDANIVGHVVNKKTGEHLPGITIAIKGTTFGTMTDRTGHYFLKNLKPGKITLVMRGMGFKSQEKDVTVVPNKIAEVNFEAEEDQINLDEVVVSSNRQTTLRRLAPTLVTVLGDEVFEKANAVNLAQGLVFQPGVRVENNCQNCGFNQVRINGLEGRYTQLLIDSRPIMSALSGVYGLEQIPANMIDRVEVVRGGGSALFGSSAIAGVINIITKEPTNNSFSFTESLAFTGMKNPDNNIGFNASMVSDNAKAGAMVFGQARKRHPWDQNGDGFSEIGKIDAGSLGAHMYLKTSDYTKLSGEIHHINEYRRGGDHLDWPEHVAAVAERTNHSVYSGNLKFDLFSSDYKHHLQAYTSAQLIDRRSYYGSIGEWTDGWGTLGNPVPKDMYGDNYGVTKGKTYNTGFQYTYDFDKLLFMPAQILVGAEYTRDVLTDKMPIRSWEAAKDKQGNLYSMFPELDQRINNWSQLAQIEWKNEHLSFLLGGRLDEHSALNNPIFSPRITVRYAPMRAINIRASYAKGFRAPQVFDEDLHVGVVGGEAQKVYNDPNLKPEISHAFNLSLDTYFQLWEGSQVNLLAEGFYNRLKDVFTNEEQVSLGDGIKRYTRINGSGAKVYGINLEGRIVYGWAQLQAGFTIAKSVYDNAEEWGLHASFKDGQPVMTPQEVFDEETGKDVTKSVYNISQVSNKMTRTPSAYGYFTLSLNPYKPLKVSFTGTYTGHMYVPHAISYGAGAAVSDMGHKPFDVPEDQTGETDIRVDELLKSPTFFDIGTKISYDFKVCETVDLQLFTGMYNIFNSYQKDFDRGVNRDSGFIYGPNMPRTAYFGAKISF</sequence>
<feature type="signal peptide" evidence="10">
    <location>
        <begin position="1"/>
        <end position="20"/>
    </location>
</feature>
<evidence type="ECO:0000259" key="12">
    <source>
        <dbReference type="Pfam" id="PF07715"/>
    </source>
</evidence>
<name>A0ABV9K970_9PORP</name>
<dbReference type="Gene3D" id="2.40.170.20">
    <property type="entry name" value="TonB-dependent receptor, beta-barrel domain"/>
    <property type="match status" value="1"/>
</dbReference>
<keyword evidence="5 9" id="KW-0798">TonB box</keyword>
<dbReference type="Pfam" id="PF07715">
    <property type="entry name" value="Plug"/>
    <property type="match status" value="1"/>
</dbReference>
<evidence type="ECO:0000313" key="14">
    <source>
        <dbReference type="Proteomes" id="UP001596020"/>
    </source>
</evidence>
<comment type="caution">
    <text evidence="13">The sequence shown here is derived from an EMBL/GenBank/DDBJ whole genome shotgun (WGS) entry which is preliminary data.</text>
</comment>
<evidence type="ECO:0000256" key="3">
    <source>
        <dbReference type="ARBA" id="ARBA00022452"/>
    </source>
</evidence>
<keyword evidence="13" id="KW-0675">Receptor</keyword>
<protein>
    <submittedName>
        <fullName evidence="13">TonB-dependent receptor domain-containing protein</fullName>
    </submittedName>
</protein>
<dbReference type="PANTHER" id="PTHR30069:SF57">
    <property type="entry name" value="TONB-DEPENDENT RECEPTOR"/>
    <property type="match status" value="1"/>
</dbReference>
<keyword evidence="4 8" id="KW-0812">Transmembrane</keyword>
<evidence type="ECO:0000256" key="1">
    <source>
        <dbReference type="ARBA" id="ARBA00004571"/>
    </source>
</evidence>
<dbReference type="EMBL" id="JBHSGO010000181">
    <property type="protein sequence ID" value="MFC4666186.1"/>
    <property type="molecule type" value="Genomic_DNA"/>
</dbReference>
<dbReference type="Pfam" id="PF13715">
    <property type="entry name" value="CarbopepD_reg_2"/>
    <property type="match status" value="1"/>
</dbReference>
<keyword evidence="14" id="KW-1185">Reference proteome</keyword>
<reference evidence="14" key="1">
    <citation type="journal article" date="2019" name="Int. J. Syst. Evol. Microbiol.">
        <title>The Global Catalogue of Microorganisms (GCM) 10K type strain sequencing project: providing services to taxonomists for standard genome sequencing and annotation.</title>
        <authorList>
            <consortium name="The Broad Institute Genomics Platform"/>
            <consortium name="The Broad Institute Genome Sequencing Center for Infectious Disease"/>
            <person name="Wu L."/>
            <person name="Ma J."/>
        </authorList>
    </citation>
    <scope>NUCLEOTIDE SEQUENCE [LARGE SCALE GENOMIC DNA]</scope>
    <source>
        <strain evidence="14">CGMCC 4.7357</strain>
    </source>
</reference>
<dbReference type="SUPFAM" id="SSF56935">
    <property type="entry name" value="Porins"/>
    <property type="match status" value="1"/>
</dbReference>
<organism evidence="13 14">
    <name type="scientific">Falsiporphyromonas endometrii</name>
    <dbReference type="NCBI Taxonomy" id="1387297"/>
    <lineage>
        <taxon>Bacteria</taxon>
        <taxon>Pseudomonadati</taxon>
        <taxon>Bacteroidota</taxon>
        <taxon>Bacteroidia</taxon>
        <taxon>Bacteroidales</taxon>
        <taxon>Porphyromonadaceae</taxon>
        <taxon>Falsiporphyromonas</taxon>
    </lineage>
</organism>
<dbReference type="InterPro" id="IPR008969">
    <property type="entry name" value="CarboxyPept-like_regulatory"/>
</dbReference>
<evidence type="ECO:0000256" key="2">
    <source>
        <dbReference type="ARBA" id="ARBA00022448"/>
    </source>
</evidence>
<keyword evidence="6 8" id="KW-0472">Membrane</keyword>
<dbReference type="InterPro" id="IPR037066">
    <property type="entry name" value="Plug_dom_sf"/>
</dbReference>
<dbReference type="PANTHER" id="PTHR30069">
    <property type="entry name" value="TONB-DEPENDENT OUTER MEMBRANE RECEPTOR"/>
    <property type="match status" value="1"/>
</dbReference>
<comment type="subcellular location">
    <subcellularLocation>
        <location evidence="1 8">Cell outer membrane</location>
        <topology evidence="1 8">Multi-pass membrane protein</topology>
    </subcellularLocation>
</comment>
<evidence type="ECO:0000259" key="11">
    <source>
        <dbReference type="Pfam" id="PF00593"/>
    </source>
</evidence>
<dbReference type="Proteomes" id="UP001596020">
    <property type="component" value="Unassembled WGS sequence"/>
</dbReference>
<evidence type="ECO:0000256" key="6">
    <source>
        <dbReference type="ARBA" id="ARBA00023136"/>
    </source>
</evidence>
<keyword evidence="7 8" id="KW-0998">Cell outer membrane</keyword>
<dbReference type="PROSITE" id="PS52016">
    <property type="entry name" value="TONB_DEPENDENT_REC_3"/>
    <property type="match status" value="1"/>
</dbReference>
<feature type="domain" description="TonB-dependent receptor plug" evidence="12">
    <location>
        <begin position="139"/>
        <end position="242"/>
    </location>
</feature>
<evidence type="ECO:0000256" key="4">
    <source>
        <dbReference type="ARBA" id="ARBA00022692"/>
    </source>
</evidence>
<evidence type="ECO:0000256" key="5">
    <source>
        <dbReference type="ARBA" id="ARBA00023077"/>
    </source>
</evidence>
<evidence type="ECO:0000256" key="7">
    <source>
        <dbReference type="ARBA" id="ARBA00023237"/>
    </source>
</evidence>
<evidence type="ECO:0000256" key="8">
    <source>
        <dbReference type="PROSITE-ProRule" id="PRU01360"/>
    </source>
</evidence>
<dbReference type="Gene3D" id="2.60.40.1120">
    <property type="entry name" value="Carboxypeptidase-like, regulatory domain"/>
    <property type="match status" value="1"/>
</dbReference>
<keyword evidence="10" id="KW-0732">Signal</keyword>
<dbReference type="InterPro" id="IPR036942">
    <property type="entry name" value="Beta-barrel_TonB_sf"/>
</dbReference>
<dbReference type="RefSeq" id="WP_380079007.1">
    <property type="nucleotide sequence ID" value="NZ_JBHSGO010000181.1"/>
</dbReference>
<feature type="domain" description="TonB-dependent receptor-like beta-barrel" evidence="11">
    <location>
        <begin position="361"/>
        <end position="823"/>
    </location>
</feature>
<dbReference type="SUPFAM" id="SSF49464">
    <property type="entry name" value="Carboxypeptidase regulatory domain-like"/>
    <property type="match status" value="1"/>
</dbReference>
<evidence type="ECO:0000313" key="13">
    <source>
        <dbReference type="EMBL" id="MFC4666186.1"/>
    </source>
</evidence>
<comment type="similarity">
    <text evidence="8 9">Belongs to the TonB-dependent receptor family.</text>
</comment>
<dbReference type="InterPro" id="IPR000531">
    <property type="entry name" value="Beta-barrel_TonB"/>
</dbReference>
<dbReference type="InterPro" id="IPR039426">
    <property type="entry name" value="TonB-dep_rcpt-like"/>
</dbReference>
<keyword evidence="2 8" id="KW-0813">Transport</keyword>